<evidence type="ECO:0008006" key="5">
    <source>
        <dbReference type="Google" id="ProtNLM"/>
    </source>
</evidence>
<evidence type="ECO:0000256" key="2">
    <source>
        <dbReference type="SAM" id="SignalP"/>
    </source>
</evidence>
<sequence>MRGTKTVKKSFLMRGITALALAGVMAVSATGMASADTPNSNPAVSPNSTGTQLVGGEYTDVSKLTIVGTINPATGQITDVTPHHPAPLSSTPPSAPEAGQASLQTTQPDCDGRTDFYRIIDTDGYTRCFANSGSLALDSGYWSNIILLCPGNNEGRTEWVDGSTNTWSLWRGPEADYNTCYSFDYGVPAFAVQIA</sequence>
<feature type="region of interest" description="Disordered" evidence="1">
    <location>
        <begin position="33"/>
        <end position="52"/>
    </location>
</feature>
<dbReference type="Proteomes" id="UP000189735">
    <property type="component" value="Unassembled WGS sequence"/>
</dbReference>
<dbReference type="InterPro" id="IPR015791">
    <property type="entry name" value="Antimic/Inh_G_crystallin-like"/>
</dbReference>
<dbReference type="Gene3D" id="2.60.20.30">
    <property type="match status" value="1"/>
</dbReference>
<feature type="chain" id="PRO_5012482124" description="Secreted protein" evidence="2">
    <location>
        <begin position="36"/>
        <end position="195"/>
    </location>
</feature>
<gene>
    <name evidence="3" type="ORF">SAMN06295879_3282</name>
</gene>
<reference evidence="4" key="1">
    <citation type="submission" date="2017-02" db="EMBL/GenBank/DDBJ databases">
        <authorList>
            <person name="Varghese N."/>
            <person name="Submissions S."/>
        </authorList>
    </citation>
    <scope>NUCLEOTIDE SEQUENCE [LARGE SCALE GENOMIC DNA]</scope>
    <source>
        <strain evidence="4">VKM Ac-2052</strain>
    </source>
</reference>
<organism evidence="3 4">
    <name type="scientific">Agreia bicolorata</name>
    <dbReference type="NCBI Taxonomy" id="110935"/>
    <lineage>
        <taxon>Bacteria</taxon>
        <taxon>Bacillati</taxon>
        <taxon>Actinomycetota</taxon>
        <taxon>Actinomycetes</taxon>
        <taxon>Micrococcales</taxon>
        <taxon>Microbacteriaceae</taxon>
        <taxon>Agreia</taxon>
    </lineage>
</organism>
<accession>A0A1T4YIS7</accession>
<keyword evidence="2" id="KW-0732">Signal</keyword>
<evidence type="ECO:0000256" key="1">
    <source>
        <dbReference type="SAM" id="MobiDB-lite"/>
    </source>
</evidence>
<evidence type="ECO:0000313" key="4">
    <source>
        <dbReference type="Proteomes" id="UP000189735"/>
    </source>
</evidence>
<protein>
    <recommendedName>
        <fullName evidence="5">Secreted protein</fullName>
    </recommendedName>
</protein>
<dbReference type="EMBL" id="FUYG01000010">
    <property type="protein sequence ID" value="SKB01583.1"/>
    <property type="molecule type" value="Genomic_DNA"/>
</dbReference>
<name>A0A1T4YIS7_9MICO</name>
<feature type="region of interest" description="Disordered" evidence="1">
    <location>
        <begin position="75"/>
        <end position="107"/>
    </location>
</feature>
<feature type="compositionally biased region" description="Polar residues" evidence="1">
    <location>
        <begin position="36"/>
        <end position="52"/>
    </location>
</feature>
<evidence type="ECO:0000313" key="3">
    <source>
        <dbReference type="EMBL" id="SKB01583.1"/>
    </source>
</evidence>
<feature type="signal peptide" evidence="2">
    <location>
        <begin position="1"/>
        <end position="35"/>
    </location>
</feature>
<dbReference type="AlphaFoldDB" id="A0A1T4YIS7"/>
<proteinExistence type="predicted"/>